<evidence type="ECO:0000313" key="5">
    <source>
        <dbReference type="Proteomes" id="UP000182248"/>
    </source>
</evidence>
<evidence type="ECO:0000313" key="4">
    <source>
        <dbReference type="EMBL" id="SFW68923.1"/>
    </source>
</evidence>
<organism evidence="4 5">
    <name type="scientific">Sinomicrobium oceani</name>
    <dbReference type="NCBI Taxonomy" id="1150368"/>
    <lineage>
        <taxon>Bacteria</taxon>
        <taxon>Pseudomonadati</taxon>
        <taxon>Bacteroidota</taxon>
        <taxon>Flavobacteriia</taxon>
        <taxon>Flavobacteriales</taxon>
        <taxon>Flavobacteriaceae</taxon>
        <taxon>Sinomicrobium</taxon>
    </lineage>
</organism>
<evidence type="ECO:0000256" key="1">
    <source>
        <dbReference type="PIRSR" id="PIRSR039004-1"/>
    </source>
</evidence>
<dbReference type="SUPFAM" id="SSF51556">
    <property type="entry name" value="Metallo-dependent hydrolases"/>
    <property type="match status" value="1"/>
</dbReference>
<feature type="binding site" evidence="1">
    <location>
        <position position="309"/>
    </location>
    <ligand>
        <name>Zn(2+)</name>
        <dbReference type="ChEBI" id="CHEBI:29105"/>
        <label>1</label>
    </ligand>
</feature>
<dbReference type="InterPro" id="IPR006680">
    <property type="entry name" value="Amidohydro-rel"/>
</dbReference>
<dbReference type="GO" id="GO:0019213">
    <property type="term" value="F:deacetylase activity"/>
    <property type="evidence" value="ECO:0007669"/>
    <property type="project" value="InterPro"/>
</dbReference>
<dbReference type="GO" id="GO:0016810">
    <property type="term" value="F:hydrolase activity, acting on carbon-nitrogen (but not peptide) bonds"/>
    <property type="evidence" value="ECO:0007669"/>
    <property type="project" value="InterPro"/>
</dbReference>
<dbReference type="NCBIfam" id="NF006689">
    <property type="entry name" value="PRK09237.1"/>
    <property type="match status" value="1"/>
</dbReference>
<dbReference type="PIRSF" id="PIRSF039004">
    <property type="entry name" value="ADE_EF_0837"/>
    <property type="match status" value="1"/>
</dbReference>
<dbReference type="Gene3D" id="3.20.20.140">
    <property type="entry name" value="Metal-dependent hydrolases"/>
    <property type="match status" value="1"/>
</dbReference>
<dbReference type="PANTHER" id="PTHR42717:SF1">
    <property type="entry name" value="IMIDAZOLONEPROPIONASE AND RELATED AMIDOHYDROLASES"/>
    <property type="match status" value="1"/>
</dbReference>
<dbReference type="SUPFAM" id="SSF51338">
    <property type="entry name" value="Composite domain of metallo-dependent hydrolases"/>
    <property type="match status" value="1"/>
</dbReference>
<sequence>MQNKRIILSTIICILFPLLSVTAQKKYDLLIQGGTVIDPKNKISEKVMDIAISNDTIVAVSGHLNARDAVKVVNAKGLYVTPGLIDLHSHHFYGTEENHYLCNGYYAVQPDAFTFRSGVTTAVDAGSPGWKSFEKYKKQTIAHSKTRILSFLNIVGEGMRGGVWEQDLNDMNAKMTAMTIAQNPELVGIKVAHYSGAEWTPIERAVEAGNMAGVPVMIDFGGHEPPLSLTRLLLEELRPGDIFTHMYANLAAVRMTILNPETGELYDYATKGRERGIVFDVGHGGGSFAFAQAIPAIKKGFYPDAISTDIHTESMNGGMKDQLNVMSKFLNLGMPLNAVIEASSWKPAQVIHHEELGNLSVGSIADIAVLSVLKGDFGFIDSAGNKMKGNRKLQCEMTVRAGEIVYDLNGLSSPMWDAPDAR</sequence>
<reference evidence="4 5" key="1">
    <citation type="submission" date="2016-11" db="EMBL/GenBank/DDBJ databases">
        <authorList>
            <person name="Jaros S."/>
            <person name="Januszkiewicz K."/>
            <person name="Wedrychowicz H."/>
        </authorList>
    </citation>
    <scope>NUCLEOTIDE SEQUENCE [LARGE SCALE GENOMIC DNA]</scope>
    <source>
        <strain evidence="4 5">CGMCC 1.12145</strain>
    </source>
</reference>
<feature type="domain" description="Amidohydrolase-related" evidence="3">
    <location>
        <begin position="293"/>
        <end position="402"/>
    </location>
</feature>
<dbReference type="Proteomes" id="UP000182248">
    <property type="component" value="Unassembled WGS sequence"/>
</dbReference>
<dbReference type="AlphaFoldDB" id="A0A1K1RAT7"/>
<evidence type="ECO:0000259" key="3">
    <source>
        <dbReference type="Pfam" id="PF01979"/>
    </source>
</evidence>
<dbReference type="OrthoDB" id="9775607at2"/>
<dbReference type="Pfam" id="PF01979">
    <property type="entry name" value="Amidohydro_1"/>
    <property type="match status" value="1"/>
</dbReference>
<feature type="binding site" description="via carbamate group" evidence="1">
    <location>
        <position position="190"/>
    </location>
    <ligand>
        <name>Zn(2+)</name>
        <dbReference type="ChEBI" id="CHEBI:29105"/>
        <label>2</label>
    </ligand>
</feature>
<feature type="modified residue" description="N6-carboxylysine" evidence="2">
    <location>
        <position position="190"/>
    </location>
</feature>
<protein>
    <submittedName>
        <fullName evidence="4">Dihydroorotase</fullName>
    </submittedName>
</protein>
<dbReference type="InterPro" id="IPR011059">
    <property type="entry name" value="Metal-dep_hydrolase_composite"/>
</dbReference>
<feature type="binding site" evidence="1">
    <location>
        <position position="88"/>
    </location>
    <ligand>
        <name>Zn(2+)</name>
        <dbReference type="ChEBI" id="CHEBI:29105"/>
        <label>1</label>
    </ligand>
</feature>
<proteinExistence type="predicted"/>
<dbReference type="InterPro" id="IPR032466">
    <property type="entry name" value="Metal_Hydrolase"/>
</dbReference>
<feature type="binding site" description="via carbamate group" evidence="1">
    <location>
        <position position="190"/>
    </location>
    <ligand>
        <name>Zn(2+)</name>
        <dbReference type="ChEBI" id="CHEBI:29105"/>
        <label>1</label>
    </ligand>
</feature>
<gene>
    <name evidence="4" type="ORF">SAMN02927921_03341</name>
</gene>
<dbReference type="EMBL" id="FPJE01000021">
    <property type="protein sequence ID" value="SFW68923.1"/>
    <property type="molecule type" value="Genomic_DNA"/>
</dbReference>
<dbReference type="STRING" id="1150368.SAMN02927921_03341"/>
<dbReference type="RefSeq" id="WP_072318523.1">
    <property type="nucleotide sequence ID" value="NZ_FPJE01000021.1"/>
</dbReference>
<dbReference type="Gene3D" id="2.30.40.10">
    <property type="entry name" value="Urease, subunit C, domain 1"/>
    <property type="match status" value="1"/>
</dbReference>
<dbReference type="GO" id="GO:0046872">
    <property type="term" value="F:metal ion binding"/>
    <property type="evidence" value="ECO:0007669"/>
    <property type="project" value="UniProtKB-KW"/>
</dbReference>
<feature type="binding site" evidence="1">
    <location>
        <position position="90"/>
    </location>
    <ligand>
        <name>Zn(2+)</name>
        <dbReference type="ChEBI" id="CHEBI:29105"/>
        <label>1</label>
    </ligand>
</feature>
<dbReference type="PANTHER" id="PTHR42717">
    <property type="entry name" value="DIHYDROOROTASE-RELATED"/>
    <property type="match status" value="1"/>
</dbReference>
<keyword evidence="1" id="KW-0862">Zinc</keyword>
<evidence type="ECO:0000256" key="2">
    <source>
        <dbReference type="PIRSR" id="PIRSR039004-2"/>
    </source>
</evidence>
<accession>A0A1K1RAT7</accession>
<feature type="binding site" evidence="1">
    <location>
        <position position="245"/>
    </location>
    <ligand>
        <name>Zn(2+)</name>
        <dbReference type="ChEBI" id="CHEBI:29105"/>
        <label>2</label>
    </ligand>
</feature>
<keyword evidence="5" id="KW-1185">Reference proteome</keyword>
<name>A0A1K1RAT7_9FLAO</name>
<keyword evidence="1" id="KW-0479">Metal-binding</keyword>
<dbReference type="InterPro" id="IPR020043">
    <property type="entry name" value="Deacetylase_Atu3266-like"/>
</dbReference>